<dbReference type="InterPro" id="IPR003370">
    <property type="entry name" value="Chromate_transpt"/>
</dbReference>
<accession>N6ZVI3</accession>
<feature type="transmembrane region" description="Helical" evidence="7">
    <location>
        <begin position="41"/>
        <end position="63"/>
    </location>
</feature>
<reference evidence="8 9" key="1">
    <citation type="submission" date="2012-09" db="EMBL/GenBank/DDBJ databases">
        <title>Draft Genome Sequences of 6 Strains from Genus Thauera.</title>
        <authorList>
            <person name="Liu B."/>
            <person name="Shapleigh J.P."/>
            <person name="Frostegard A.H."/>
        </authorList>
    </citation>
    <scope>NUCLEOTIDE SEQUENCE [LARGE SCALE GENOMIC DNA]</scope>
    <source>
        <strain evidence="8 9">B4P</strain>
    </source>
</reference>
<sequence length="184" mass="19620">MLELFLACSRIGLSGFGGVLPLLRHMLVEQRRLLDGPEFNALLGLCQFLPGSNVINLAVCVGARLHGVRGAIVVTAGLLIAPFALMMGLAALYGLWGHLAIVQDMLRGIAAAGAGLLFATGLKMAQAMHERWLYLPFAVLILVAMVVLKLPLPPLMLALLAVTAGLAWWRARRALAEAGKVPRP</sequence>
<evidence type="ECO:0000256" key="4">
    <source>
        <dbReference type="ARBA" id="ARBA00022692"/>
    </source>
</evidence>
<gene>
    <name evidence="8" type="ORF">C667_03513</name>
</gene>
<comment type="subcellular location">
    <subcellularLocation>
        <location evidence="1">Cell membrane</location>
        <topology evidence="1">Multi-pass membrane protein</topology>
    </subcellularLocation>
</comment>
<evidence type="ECO:0000313" key="9">
    <source>
        <dbReference type="Proteomes" id="UP000013047"/>
    </source>
</evidence>
<dbReference type="InterPro" id="IPR052518">
    <property type="entry name" value="CHR_Transporter"/>
</dbReference>
<dbReference type="Proteomes" id="UP000013047">
    <property type="component" value="Unassembled WGS sequence"/>
</dbReference>
<organism evidence="8 9">
    <name type="scientific">Thauera phenylacetica B4P</name>
    <dbReference type="NCBI Taxonomy" id="1234382"/>
    <lineage>
        <taxon>Bacteria</taxon>
        <taxon>Pseudomonadati</taxon>
        <taxon>Pseudomonadota</taxon>
        <taxon>Betaproteobacteria</taxon>
        <taxon>Rhodocyclales</taxon>
        <taxon>Zoogloeaceae</taxon>
        <taxon>Thauera</taxon>
    </lineage>
</organism>
<evidence type="ECO:0000313" key="8">
    <source>
        <dbReference type="EMBL" id="ENO98477.1"/>
    </source>
</evidence>
<proteinExistence type="inferred from homology"/>
<dbReference type="Pfam" id="PF02417">
    <property type="entry name" value="Chromate_transp"/>
    <property type="match status" value="1"/>
</dbReference>
<feature type="transmembrane region" description="Helical" evidence="7">
    <location>
        <begin position="105"/>
        <end position="125"/>
    </location>
</feature>
<protein>
    <submittedName>
        <fullName evidence="8">Chromate transporter</fullName>
    </submittedName>
</protein>
<evidence type="ECO:0000256" key="2">
    <source>
        <dbReference type="ARBA" id="ARBA00005262"/>
    </source>
</evidence>
<keyword evidence="5 7" id="KW-1133">Transmembrane helix</keyword>
<comment type="caution">
    <text evidence="8">The sequence shown here is derived from an EMBL/GenBank/DDBJ whole genome shotgun (WGS) entry which is preliminary data.</text>
</comment>
<dbReference type="PANTHER" id="PTHR43663:SF1">
    <property type="entry name" value="CHROMATE TRANSPORTER"/>
    <property type="match status" value="1"/>
</dbReference>
<keyword evidence="9" id="KW-1185">Reference proteome</keyword>
<comment type="similarity">
    <text evidence="2">Belongs to the chromate ion transporter (CHR) (TC 2.A.51) family.</text>
</comment>
<feature type="transmembrane region" description="Helical" evidence="7">
    <location>
        <begin position="132"/>
        <end position="148"/>
    </location>
</feature>
<evidence type="ECO:0000256" key="6">
    <source>
        <dbReference type="ARBA" id="ARBA00023136"/>
    </source>
</evidence>
<keyword evidence="3" id="KW-1003">Cell membrane</keyword>
<dbReference type="GO" id="GO:0005886">
    <property type="term" value="C:plasma membrane"/>
    <property type="evidence" value="ECO:0007669"/>
    <property type="project" value="UniProtKB-SubCell"/>
</dbReference>
<dbReference type="AlphaFoldDB" id="N6ZVI3"/>
<dbReference type="EMBL" id="AMXF01000011">
    <property type="protein sequence ID" value="ENO98477.1"/>
    <property type="molecule type" value="Genomic_DNA"/>
</dbReference>
<evidence type="ECO:0000256" key="7">
    <source>
        <dbReference type="SAM" id="Phobius"/>
    </source>
</evidence>
<evidence type="ECO:0000256" key="3">
    <source>
        <dbReference type="ARBA" id="ARBA00022475"/>
    </source>
</evidence>
<keyword evidence="6 7" id="KW-0472">Membrane</keyword>
<evidence type="ECO:0000256" key="1">
    <source>
        <dbReference type="ARBA" id="ARBA00004651"/>
    </source>
</evidence>
<feature type="transmembrane region" description="Helical" evidence="7">
    <location>
        <begin position="154"/>
        <end position="171"/>
    </location>
</feature>
<keyword evidence="4 7" id="KW-0812">Transmembrane</keyword>
<evidence type="ECO:0000256" key="5">
    <source>
        <dbReference type="ARBA" id="ARBA00022989"/>
    </source>
</evidence>
<dbReference type="GO" id="GO:0015109">
    <property type="term" value="F:chromate transmembrane transporter activity"/>
    <property type="evidence" value="ECO:0007669"/>
    <property type="project" value="InterPro"/>
</dbReference>
<dbReference type="PANTHER" id="PTHR43663">
    <property type="entry name" value="CHROMATE TRANSPORT PROTEIN-RELATED"/>
    <property type="match status" value="1"/>
</dbReference>
<feature type="transmembrane region" description="Helical" evidence="7">
    <location>
        <begin position="70"/>
        <end position="93"/>
    </location>
</feature>
<name>N6ZVI3_9RHOO</name>